<dbReference type="Gene3D" id="1.10.10.10">
    <property type="entry name" value="Winged helix-like DNA-binding domain superfamily/Winged helix DNA-binding domain"/>
    <property type="match status" value="1"/>
</dbReference>
<comment type="caution">
    <text evidence="5">The sequence shown here is derived from an EMBL/GenBank/DDBJ whole genome shotgun (WGS) entry which is preliminary data.</text>
</comment>
<dbReference type="Pfam" id="PF07729">
    <property type="entry name" value="FCD"/>
    <property type="match status" value="1"/>
</dbReference>
<dbReference type="PROSITE" id="PS50949">
    <property type="entry name" value="HTH_GNTR"/>
    <property type="match status" value="1"/>
</dbReference>
<evidence type="ECO:0000256" key="1">
    <source>
        <dbReference type="ARBA" id="ARBA00023015"/>
    </source>
</evidence>
<sequence length="221" mass="24752">MSQMHRLYETIRGDILSLTLSPGHAFSERQFEALYGGSRTPIRAALSRLEVDGLVQRDDRGWSVTPLSFQEIEAASEFRAAVEREAVTLACQRARPEEIDGIAEMVVSVTMDMSLDEWHRAGRDFHVELARLSGNLFFVRAVEDVMTRLARARWLEIRSLEGRQRTVTEHMNILDIVRRRDVATAVAAVTEHAQSTQSRHVEALMGNARGAAGLVVVGARK</sequence>
<dbReference type="InterPro" id="IPR011711">
    <property type="entry name" value="GntR_C"/>
</dbReference>
<dbReference type="InterPro" id="IPR036388">
    <property type="entry name" value="WH-like_DNA-bd_sf"/>
</dbReference>
<evidence type="ECO:0000256" key="2">
    <source>
        <dbReference type="ARBA" id="ARBA00023125"/>
    </source>
</evidence>
<protein>
    <submittedName>
        <fullName evidence="5">GntR family transcriptional regulator</fullName>
    </submittedName>
</protein>
<proteinExistence type="predicted"/>
<keyword evidence="2" id="KW-0238">DNA-binding</keyword>
<keyword evidence="3" id="KW-0804">Transcription</keyword>
<accession>A0A916XXN9</accession>
<keyword evidence="1" id="KW-0805">Transcription regulation</keyword>
<dbReference type="Proteomes" id="UP000613160">
    <property type="component" value="Unassembled WGS sequence"/>
</dbReference>
<evidence type="ECO:0000313" key="6">
    <source>
        <dbReference type="Proteomes" id="UP000613160"/>
    </source>
</evidence>
<keyword evidence="6" id="KW-1185">Reference proteome</keyword>
<dbReference type="AlphaFoldDB" id="A0A916XXN9"/>
<organism evidence="5 6">
    <name type="scientific">Aureimonas glaciei</name>
    <dbReference type="NCBI Taxonomy" id="1776957"/>
    <lineage>
        <taxon>Bacteria</taxon>
        <taxon>Pseudomonadati</taxon>
        <taxon>Pseudomonadota</taxon>
        <taxon>Alphaproteobacteria</taxon>
        <taxon>Hyphomicrobiales</taxon>
        <taxon>Aurantimonadaceae</taxon>
        <taxon>Aureimonas</taxon>
    </lineage>
</organism>
<dbReference type="InterPro" id="IPR008920">
    <property type="entry name" value="TF_FadR/GntR_C"/>
</dbReference>
<dbReference type="GO" id="GO:0003677">
    <property type="term" value="F:DNA binding"/>
    <property type="evidence" value="ECO:0007669"/>
    <property type="project" value="UniProtKB-KW"/>
</dbReference>
<dbReference type="InterPro" id="IPR036390">
    <property type="entry name" value="WH_DNA-bd_sf"/>
</dbReference>
<reference evidence="5" key="2">
    <citation type="submission" date="2020-09" db="EMBL/GenBank/DDBJ databases">
        <authorList>
            <person name="Sun Q."/>
            <person name="Zhou Y."/>
        </authorList>
    </citation>
    <scope>NUCLEOTIDE SEQUENCE</scope>
    <source>
        <strain evidence="5">CGMCC 1.15493</strain>
    </source>
</reference>
<dbReference type="SMART" id="SM00895">
    <property type="entry name" value="FCD"/>
    <property type="match status" value="1"/>
</dbReference>
<dbReference type="PANTHER" id="PTHR43537:SF5">
    <property type="entry name" value="UXU OPERON TRANSCRIPTIONAL REGULATOR"/>
    <property type="match status" value="1"/>
</dbReference>
<feature type="domain" description="HTH gntR-type" evidence="4">
    <location>
        <begin position="1"/>
        <end position="67"/>
    </location>
</feature>
<name>A0A916XXN9_9HYPH</name>
<dbReference type="GO" id="GO:0003700">
    <property type="term" value="F:DNA-binding transcription factor activity"/>
    <property type="evidence" value="ECO:0007669"/>
    <property type="project" value="InterPro"/>
</dbReference>
<dbReference type="Gene3D" id="1.20.120.530">
    <property type="entry name" value="GntR ligand-binding domain-like"/>
    <property type="match status" value="1"/>
</dbReference>
<dbReference type="EMBL" id="BMJJ01000004">
    <property type="protein sequence ID" value="GGD19480.1"/>
    <property type="molecule type" value="Genomic_DNA"/>
</dbReference>
<evidence type="ECO:0000259" key="4">
    <source>
        <dbReference type="PROSITE" id="PS50949"/>
    </source>
</evidence>
<dbReference type="Pfam" id="PF00392">
    <property type="entry name" value="GntR"/>
    <property type="match status" value="1"/>
</dbReference>
<evidence type="ECO:0000256" key="3">
    <source>
        <dbReference type="ARBA" id="ARBA00023163"/>
    </source>
</evidence>
<dbReference type="SUPFAM" id="SSF48008">
    <property type="entry name" value="GntR ligand-binding domain-like"/>
    <property type="match status" value="1"/>
</dbReference>
<dbReference type="PANTHER" id="PTHR43537">
    <property type="entry name" value="TRANSCRIPTIONAL REGULATOR, GNTR FAMILY"/>
    <property type="match status" value="1"/>
</dbReference>
<dbReference type="SMART" id="SM00345">
    <property type="entry name" value="HTH_GNTR"/>
    <property type="match status" value="1"/>
</dbReference>
<evidence type="ECO:0000313" key="5">
    <source>
        <dbReference type="EMBL" id="GGD19480.1"/>
    </source>
</evidence>
<dbReference type="SUPFAM" id="SSF46785">
    <property type="entry name" value="Winged helix' DNA-binding domain"/>
    <property type="match status" value="1"/>
</dbReference>
<dbReference type="InterPro" id="IPR000524">
    <property type="entry name" value="Tscrpt_reg_HTH_GntR"/>
</dbReference>
<reference evidence="5" key="1">
    <citation type="journal article" date="2014" name="Int. J. Syst. Evol. Microbiol.">
        <title>Complete genome sequence of Corynebacterium casei LMG S-19264T (=DSM 44701T), isolated from a smear-ripened cheese.</title>
        <authorList>
            <consortium name="US DOE Joint Genome Institute (JGI-PGF)"/>
            <person name="Walter F."/>
            <person name="Albersmeier A."/>
            <person name="Kalinowski J."/>
            <person name="Ruckert C."/>
        </authorList>
    </citation>
    <scope>NUCLEOTIDE SEQUENCE</scope>
    <source>
        <strain evidence="5">CGMCC 1.15493</strain>
    </source>
</reference>
<gene>
    <name evidence="5" type="ORF">GCM10011335_22990</name>
</gene>